<keyword evidence="1" id="KW-0175">Coiled coil</keyword>
<accession>A0A6G1ZE05</accession>
<gene>
    <name evidence="2" type="ORF">GKE01_11290</name>
</gene>
<evidence type="ECO:0000256" key="1">
    <source>
        <dbReference type="SAM" id="Coils"/>
    </source>
</evidence>
<dbReference type="Pfam" id="PF11363">
    <property type="entry name" value="DUF3164"/>
    <property type="match status" value="1"/>
</dbReference>
<dbReference type="EMBL" id="WKLP01000015">
    <property type="protein sequence ID" value="MRY12052.1"/>
    <property type="molecule type" value="Genomic_DNA"/>
</dbReference>
<dbReference type="InterPro" id="IPR021505">
    <property type="entry name" value="Phage_B3_Orf6"/>
</dbReference>
<protein>
    <submittedName>
        <fullName evidence="2">DUF3164 family protein</fullName>
    </submittedName>
</protein>
<comment type="caution">
    <text evidence="2">The sequence shown here is derived from an EMBL/GenBank/DDBJ whole genome shotgun (WGS) entry which is preliminary data.</text>
</comment>
<name>A0A6G1ZE05_9BACT</name>
<dbReference type="AlphaFoldDB" id="A0A6G1ZE05"/>
<sequence length="215" mass="25087">MTDLSKLSSKELEALLAQKKEEERREALDKRAAYEGIRAELITNTERKVRAVCAEVQELCKYCQEEVLAFRAIMLEYGQLKLGERQMSFKIQDGDFAIEVKSNKVKRFDERADVAATRLIEFLQGWIEGKENGQDNPMYQLAMTLLERNKYGDLDYKSISKLYELEEQFGDPEYTAIMNLFKESHLVEGTATNFYFYEKTDLGVWKKLEPSFNRL</sequence>
<feature type="coiled-coil region" evidence="1">
    <location>
        <begin position="5"/>
        <end position="37"/>
    </location>
</feature>
<evidence type="ECO:0000313" key="2">
    <source>
        <dbReference type="EMBL" id="MRY12052.1"/>
    </source>
</evidence>
<proteinExistence type="predicted"/>
<reference evidence="2" key="1">
    <citation type="journal article" date="2019" name="Nat. Med.">
        <title>A library of human gut bacterial isolates paired with longitudinal multiomics data enables mechanistic microbiome research.</title>
        <authorList>
            <person name="Poyet M."/>
            <person name="Groussin M."/>
            <person name="Gibbons S.M."/>
            <person name="Avila-Pacheco J."/>
            <person name="Jiang X."/>
            <person name="Kearney S.M."/>
            <person name="Perrotta A.R."/>
            <person name="Berdy B."/>
            <person name="Zhao S."/>
            <person name="Lieberman T.D."/>
            <person name="Swanson P.K."/>
            <person name="Smith M."/>
            <person name="Roesemann S."/>
            <person name="Alexander J.E."/>
            <person name="Rich S.A."/>
            <person name="Livny J."/>
            <person name="Vlamakis H."/>
            <person name="Clish C."/>
            <person name="Bullock K."/>
            <person name="Deik A."/>
            <person name="Scott J."/>
            <person name="Pierce K.A."/>
            <person name="Xavier R.J."/>
            <person name="Alm E.J."/>
        </authorList>
    </citation>
    <scope>NUCLEOTIDE SEQUENCE</scope>
    <source>
        <strain evidence="2">BIOML-A4</strain>
    </source>
</reference>
<dbReference type="RefSeq" id="WP_154278029.1">
    <property type="nucleotide sequence ID" value="NZ_WKLJ01000001.1"/>
</dbReference>
<organism evidence="2">
    <name type="scientific">Parabacteroides goldsteinii</name>
    <dbReference type="NCBI Taxonomy" id="328812"/>
    <lineage>
        <taxon>Bacteria</taxon>
        <taxon>Pseudomonadati</taxon>
        <taxon>Bacteroidota</taxon>
        <taxon>Bacteroidia</taxon>
        <taxon>Bacteroidales</taxon>
        <taxon>Tannerellaceae</taxon>
        <taxon>Parabacteroides</taxon>
    </lineage>
</organism>